<organism evidence="3 4">
    <name type="scientific">Cadophora malorum</name>
    <dbReference type="NCBI Taxonomy" id="108018"/>
    <lineage>
        <taxon>Eukaryota</taxon>
        <taxon>Fungi</taxon>
        <taxon>Dikarya</taxon>
        <taxon>Ascomycota</taxon>
        <taxon>Pezizomycotina</taxon>
        <taxon>Leotiomycetes</taxon>
        <taxon>Helotiales</taxon>
        <taxon>Ploettnerulaceae</taxon>
        <taxon>Cadophora</taxon>
    </lineage>
</organism>
<dbReference type="PANTHER" id="PTHR43708:SF1">
    <property type="entry name" value="GALACTOSE_LACTOSE METABOLISM REGULATORY PROTEIN GAL80"/>
    <property type="match status" value="1"/>
</dbReference>
<feature type="domain" description="Gfo/Idh/MocA-like oxidoreductase N-terminal" evidence="1">
    <location>
        <begin position="4"/>
        <end position="124"/>
    </location>
</feature>
<reference evidence="3" key="1">
    <citation type="submission" date="2021-02" db="EMBL/GenBank/DDBJ databases">
        <title>Genome sequence Cadophora malorum strain M34.</title>
        <authorList>
            <person name="Stefanovic E."/>
            <person name="Vu D."/>
            <person name="Scully C."/>
            <person name="Dijksterhuis J."/>
            <person name="Roader J."/>
            <person name="Houbraken J."/>
        </authorList>
    </citation>
    <scope>NUCLEOTIDE SEQUENCE</scope>
    <source>
        <strain evidence="3">M34</strain>
    </source>
</reference>
<evidence type="ECO:0000313" key="3">
    <source>
        <dbReference type="EMBL" id="KAG4425465.1"/>
    </source>
</evidence>
<dbReference type="EMBL" id="JAFJYH010000010">
    <property type="protein sequence ID" value="KAG4425465.1"/>
    <property type="molecule type" value="Genomic_DNA"/>
</dbReference>
<dbReference type="PANTHER" id="PTHR43708">
    <property type="entry name" value="CONSERVED EXPRESSED OXIDOREDUCTASE (EUROFUNG)"/>
    <property type="match status" value="1"/>
</dbReference>
<dbReference type="InterPro" id="IPR036291">
    <property type="entry name" value="NAD(P)-bd_dom_sf"/>
</dbReference>
<dbReference type="InterPro" id="IPR051317">
    <property type="entry name" value="Gfo/Idh/MocA_oxidoreduct"/>
</dbReference>
<dbReference type="InterPro" id="IPR000683">
    <property type="entry name" value="Gfo/Idh/MocA-like_OxRdtase_N"/>
</dbReference>
<proteinExistence type="predicted"/>
<dbReference type="SUPFAM" id="SSF51735">
    <property type="entry name" value="NAD(P)-binding Rossmann-fold domains"/>
    <property type="match status" value="1"/>
</dbReference>
<evidence type="ECO:0000313" key="4">
    <source>
        <dbReference type="Proteomes" id="UP000664132"/>
    </source>
</evidence>
<name>A0A8H8BVB6_9HELO</name>
<gene>
    <name evidence="3" type="ORF">IFR04_001384</name>
</gene>
<dbReference type="Gene3D" id="3.30.360.10">
    <property type="entry name" value="Dihydrodipicolinate Reductase, domain 2"/>
    <property type="match status" value="1"/>
</dbReference>
<dbReference type="Pfam" id="PF22685">
    <property type="entry name" value="Gal80p_C-like"/>
    <property type="match status" value="1"/>
</dbReference>
<protein>
    <recommendedName>
        <fullName evidence="5">Oxidoreductase</fullName>
    </recommendedName>
</protein>
<sequence length="373" mass="40780">MPPIRVGFLGLSSSGWAPGAHLPFLKNSDKYNIVAICNSSIESSKAAIKKYELPESTRAYGNPEDLAKDKDIDLVVCSVRVDRHLATISPSLKAGKDVFVEWPLGKNLTEAKELLRLKNEGGVNTAVVGLQARQSPVVKKLKQLVDEGRVGKVLSSSWMGQGGNLGPTVQEGYEYLSQREVGGNLVSIHFGHSIDYIQAVLGYDFSPSPKALLASRRSHQKVLSSSNELVKEKHAITSDDTIFLHGTLSSGIPLSFSLRGGKPFKDVPGLDWRIYGETGEIRITSSGPFLNIGYPDVKIAISDFGMDGGDSKDVVTVEVEKDEFDDDAWGIPSRNVARVYKELAEGRVNCSFEDAVERHELIDGMYKENEIEV</sequence>
<dbReference type="GO" id="GO:0000166">
    <property type="term" value="F:nucleotide binding"/>
    <property type="evidence" value="ECO:0007669"/>
    <property type="project" value="InterPro"/>
</dbReference>
<dbReference type="Gene3D" id="3.40.50.720">
    <property type="entry name" value="NAD(P)-binding Rossmann-like Domain"/>
    <property type="match status" value="1"/>
</dbReference>
<dbReference type="Pfam" id="PF01408">
    <property type="entry name" value="GFO_IDH_MocA"/>
    <property type="match status" value="1"/>
</dbReference>
<comment type="caution">
    <text evidence="3">The sequence shown here is derived from an EMBL/GenBank/DDBJ whole genome shotgun (WGS) entry which is preliminary data.</text>
</comment>
<keyword evidence="4" id="KW-1185">Reference proteome</keyword>
<dbReference type="OrthoDB" id="446809at2759"/>
<dbReference type="AlphaFoldDB" id="A0A8H8BVB6"/>
<evidence type="ECO:0008006" key="5">
    <source>
        <dbReference type="Google" id="ProtNLM"/>
    </source>
</evidence>
<dbReference type="SUPFAM" id="SSF55347">
    <property type="entry name" value="Glyceraldehyde-3-phosphate dehydrogenase-like, C-terminal domain"/>
    <property type="match status" value="1"/>
</dbReference>
<evidence type="ECO:0000259" key="1">
    <source>
        <dbReference type="Pfam" id="PF01408"/>
    </source>
</evidence>
<accession>A0A8H8BVB6</accession>
<dbReference type="Proteomes" id="UP000664132">
    <property type="component" value="Unassembled WGS sequence"/>
</dbReference>
<dbReference type="InterPro" id="IPR055080">
    <property type="entry name" value="Gal80p-like_C"/>
</dbReference>
<evidence type="ECO:0000259" key="2">
    <source>
        <dbReference type="Pfam" id="PF22685"/>
    </source>
</evidence>
<feature type="domain" description="Gal80p-like C-terminal" evidence="2">
    <location>
        <begin position="136"/>
        <end position="285"/>
    </location>
</feature>